<evidence type="ECO:0000313" key="10">
    <source>
        <dbReference type="EMBL" id="KAF7365410.1"/>
    </source>
</evidence>
<keyword evidence="8" id="KW-0961">Cell wall biogenesis/degradation</keyword>
<accession>A0A8H7D8M6</accession>
<dbReference type="GO" id="GO:0031505">
    <property type="term" value="P:fungal-type cell wall organization"/>
    <property type="evidence" value="ECO:0007669"/>
    <property type="project" value="TreeGrafter"/>
</dbReference>
<keyword evidence="6" id="KW-0472">Membrane</keyword>
<evidence type="ECO:0000256" key="6">
    <source>
        <dbReference type="ARBA" id="ARBA00023136"/>
    </source>
</evidence>
<evidence type="ECO:0000256" key="5">
    <source>
        <dbReference type="ARBA" id="ARBA00022989"/>
    </source>
</evidence>
<evidence type="ECO:0000256" key="1">
    <source>
        <dbReference type="ARBA" id="ARBA00004606"/>
    </source>
</evidence>
<name>A0A8H7D8M6_9AGAR</name>
<organism evidence="10 11">
    <name type="scientific">Mycena venus</name>
    <dbReference type="NCBI Taxonomy" id="2733690"/>
    <lineage>
        <taxon>Eukaryota</taxon>
        <taxon>Fungi</taxon>
        <taxon>Dikarya</taxon>
        <taxon>Basidiomycota</taxon>
        <taxon>Agaricomycotina</taxon>
        <taxon>Agaricomycetes</taxon>
        <taxon>Agaricomycetidae</taxon>
        <taxon>Agaricales</taxon>
        <taxon>Marasmiineae</taxon>
        <taxon>Mycenaceae</taxon>
        <taxon>Mycena</taxon>
    </lineage>
</organism>
<reference evidence="10" key="1">
    <citation type="submission" date="2020-05" db="EMBL/GenBank/DDBJ databases">
        <title>Mycena genomes resolve the evolution of fungal bioluminescence.</title>
        <authorList>
            <person name="Tsai I.J."/>
        </authorList>
    </citation>
    <scope>NUCLEOTIDE SEQUENCE</scope>
    <source>
        <strain evidence="10">CCC161011</strain>
    </source>
</reference>
<evidence type="ECO:0000256" key="4">
    <source>
        <dbReference type="ARBA" id="ARBA00022968"/>
    </source>
</evidence>
<dbReference type="Proteomes" id="UP000620124">
    <property type="component" value="Unassembled WGS sequence"/>
</dbReference>
<dbReference type="OrthoDB" id="412647at2759"/>
<keyword evidence="5" id="KW-1133">Transmembrane helix</keyword>
<keyword evidence="7" id="KW-0325">Glycoprotein</keyword>
<proteinExistence type="inferred from homology"/>
<dbReference type="EMBL" id="JACAZI010000003">
    <property type="protein sequence ID" value="KAF7365410.1"/>
    <property type="molecule type" value="Genomic_DNA"/>
</dbReference>
<dbReference type="InterPro" id="IPR005629">
    <property type="entry name" value="Skn1/Kre6/Sbg1"/>
</dbReference>
<dbReference type="GO" id="GO:0015926">
    <property type="term" value="F:glucosidase activity"/>
    <property type="evidence" value="ECO:0007669"/>
    <property type="project" value="TreeGrafter"/>
</dbReference>
<dbReference type="PANTHER" id="PTHR31361:SF15">
    <property type="entry name" value="GH16 DOMAIN-CONTAINING PROTEIN"/>
    <property type="match status" value="1"/>
</dbReference>
<protein>
    <submittedName>
        <fullName evidence="10">Beta-glucan synthesis-associated</fullName>
    </submittedName>
</protein>
<dbReference type="InterPro" id="IPR000757">
    <property type="entry name" value="Beta-glucanase-like"/>
</dbReference>
<evidence type="ECO:0000313" key="11">
    <source>
        <dbReference type="Proteomes" id="UP000620124"/>
    </source>
</evidence>
<keyword evidence="4" id="KW-0735">Signal-anchor</keyword>
<evidence type="ECO:0000256" key="2">
    <source>
        <dbReference type="ARBA" id="ARBA00010962"/>
    </source>
</evidence>
<dbReference type="GO" id="GO:0005789">
    <property type="term" value="C:endoplasmic reticulum membrane"/>
    <property type="evidence" value="ECO:0007669"/>
    <property type="project" value="TreeGrafter"/>
</dbReference>
<evidence type="ECO:0000256" key="8">
    <source>
        <dbReference type="ARBA" id="ARBA00023316"/>
    </source>
</evidence>
<dbReference type="PANTHER" id="PTHR31361">
    <property type="entry name" value="BETA-GLUCAN SYNTHESIS-ASSOCIATED PROTEIN KRE6-RELATED"/>
    <property type="match status" value="1"/>
</dbReference>
<comment type="caution">
    <text evidence="10">The sequence shown here is derived from an EMBL/GenBank/DDBJ whole genome shotgun (WGS) entry which is preliminary data.</text>
</comment>
<dbReference type="AlphaFoldDB" id="A0A8H7D8M6"/>
<sequence>MAGLFYPGDDPYWEAVDLHYWPTGDLEWYDPGAITTEDGKLVITMTEENYHDLNFKSGMMQTWNKVCVSSSTSIRETYSAFEFCFTTGYVEVKVSFPGTTNTPGFWPGAWTMGNLGRAGYGATTEGMWPYTYDTCDVGTLKNQTNKDGTPAATATGGEGNVLSYLPGQRASACTCPGEDHPGPDVSKGRGVPEIDILEAQVDVNQSPFEGQVSQSFQCAPFNLNWKFDNTSTEFADSTKTKWNGYRGSQTQQAVSALTYIPSTVYSGQDYGVYGFEYWSDPDNREDGYITWVASDTQSWTMKAGAIGSDTGAEIGPRLIPEEPMNKMYVDYIRVYQRDGVSEGATCNPSKHPTSDYINNHINAYTNPNYTIWSEAGYTFPKNSLWDGC</sequence>
<comment type="similarity">
    <text evidence="2">Belongs to the SKN1/KRE6 family.</text>
</comment>
<dbReference type="GO" id="GO:0005886">
    <property type="term" value="C:plasma membrane"/>
    <property type="evidence" value="ECO:0007669"/>
    <property type="project" value="TreeGrafter"/>
</dbReference>
<dbReference type="Gene3D" id="2.60.120.200">
    <property type="match status" value="2"/>
</dbReference>
<feature type="domain" description="GH16" evidence="9">
    <location>
        <begin position="1"/>
        <end position="340"/>
    </location>
</feature>
<comment type="subcellular location">
    <subcellularLocation>
        <location evidence="1">Membrane</location>
        <topology evidence="1">Single-pass type II membrane protein</topology>
    </subcellularLocation>
</comment>
<dbReference type="GO" id="GO:0006078">
    <property type="term" value="P:(1-&gt;6)-beta-D-glucan biosynthetic process"/>
    <property type="evidence" value="ECO:0007669"/>
    <property type="project" value="TreeGrafter"/>
</dbReference>
<evidence type="ECO:0000259" key="9">
    <source>
        <dbReference type="PROSITE" id="PS51762"/>
    </source>
</evidence>
<dbReference type="SUPFAM" id="SSF49899">
    <property type="entry name" value="Concanavalin A-like lectins/glucanases"/>
    <property type="match status" value="1"/>
</dbReference>
<dbReference type="InterPro" id="IPR013320">
    <property type="entry name" value="ConA-like_dom_sf"/>
</dbReference>
<evidence type="ECO:0000256" key="3">
    <source>
        <dbReference type="ARBA" id="ARBA00022692"/>
    </source>
</evidence>
<dbReference type="PROSITE" id="PS51762">
    <property type="entry name" value="GH16_2"/>
    <property type="match status" value="1"/>
</dbReference>
<gene>
    <name evidence="10" type="ORF">MVEN_00413600</name>
</gene>
<dbReference type="Pfam" id="PF03935">
    <property type="entry name" value="SKN1_KRE6_Sbg1"/>
    <property type="match status" value="3"/>
</dbReference>
<evidence type="ECO:0000256" key="7">
    <source>
        <dbReference type="ARBA" id="ARBA00023180"/>
    </source>
</evidence>
<keyword evidence="11" id="KW-1185">Reference proteome</keyword>
<keyword evidence="3" id="KW-0812">Transmembrane</keyword>